<dbReference type="HOGENOM" id="CLU_3156904_0_0_6"/>
<gene>
    <name evidence="1" type="ORF">PTD2_04471</name>
</gene>
<keyword evidence="2" id="KW-1185">Reference proteome</keyword>
<name>A4C5G5_9GAMM</name>
<accession>A4C5G5</accession>
<protein>
    <submittedName>
        <fullName evidence="1">Uncharacterized protein</fullName>
    </submittedName>
</protein>
<dbReference type="AlphaFoldDB" id="A4C5G5"/>
<dbReference type="STRING" id="87626.PTD2_04471"/>
<dbReference type="EMBL" id="AAOH01000001">
    <property type="protein sequence ID" value="EAR30797.1"/>
    <property type="molecule type" value="Genomic_DNA"/>
</dbReference>
<dbReference type="Gene3D" id="1.10.150.20">
    <property type="entry name" value="5' to 3' exonuclease, C-terminal subdomain"/>
    <property type="match status" value="1"/>
</dbReference>
<evidence type="ECO:0000313" key="1">
    <source>
        <dbReference type="EMBL" id="EAR30797.1"/>
    </source>
</evidence>
<dbReference type="Proteomes" id="UP000006201">
    <property type="component" value="Unassembled WGS sequence"/>
</dbReference>
<evidence type="ECO:0000313" key="2">
    <source>
        <dbReference type="Proteomes" id="UP000006201"/>
    </source>
</evidence>
<comment type="caution">
    <text evidence="1">The sequence shown here is derived from an EMBL/GenBank/DDBJ whole genome shotgun (WGS) entry which is preliminary data.</text>
</comment>
<organism evidence="1 2">
    <name type="scientific">Pseudoalteromonas tunicata D2</name>
    <dbReference type="NCBI Taxonomy" id="87626"/>
    <lineage>
        <taxon>Bacteria</taxon>
        <taxon>Pseudomonadati</taxon>
        <taxon>Pseudomonadota</taxon>
        <taxon>Gammaproteobacteria</taxon>
        <taxon>Alteromonadales</taxon>
        <taxon>Pseudoalteromonadaceae</taxon>
        <taxon>Pseudoalteromonas</taxon>
    </lineage>
</organism>
<sequence length="48" mass="5288">MQIGISSVAEFIQVDPFLLYEQLKSAGHTVSLNLLYAMLVHNKVAIGK</sequence>
<reference evidence="1 2" key="1">
    <citation type="submission" date="2006-02" db="EMBL/GenBank/DDBJ databases">
        <authorList>
            <person name="Moran M.A."/>
            <person name="Kjelleberg S."/>
            <person name="Egan S."/>
            <person name="Saunders N."/>
            <person name="Thomas T."/>
            <person name="Ferriera S."/>
            <person name="Johnson J."/>
            <person name="Kravitz S."/>
            <person name="Halpern A."/>
            <person name="Remington K."/>
            <person name="Beeson K."/>
            <person name="Tran B."/>
            <person name="Rogers Y.-H."/>
            <person name="Friedman R."/>
            <person name="Venter J.C."/>
        </authorList>
    </citation>
    <scope>NUCLEOTIDE SEQUENCE [LARGE SCALE GENOMIC DNA]</scope>
    <source>
        <strain evidence="1 2">D2</strain>
    </source>
</reference>
<proteinExistence type="predicted"/>